<gene>
    <name evidence="2" type="ORF">OKA04_10765</name>
</gene>
<sequence>MPNHLRSDLVFRLSCWVLGLVAFAQLLTAGVALAVRVERAQEVRIVEKEVPSSIITMAPAAPPAMAVVPPTPKKVVELPPLPEATVLPAPRPLTVPAIADPVVERLVSEARKARLADDMGAAITKLGEARSQAPQDPNVLYELALVYEDMAAADPLHADQAADAYQQILALGTTGAGSLYALAGEKLAAGISMPSDLRGEMALGRVRIFKDDDHEEGQRVVVTVPVHAGADAKIEEGDLEVRVRFFDSVMKGGKREILESVTQVPSDRIEYPSMPFDFATGEELIRFPYIIPSDDLQQTHLFGKREYYGQVVELIYKGEVLDYQAWPRHLSSRSGSAQQQSHQQQGNPWDQMPEFLSEDMISTPGVLPGRQNEFPPDMPADPYADLPMPPPDR</sequence>
<evidence type="ECO:0000313" key="2">
    <source>
        <dbReference type="EMBL" id="MCW1885210.1"/>
    </source>
</evidence>
<reference evidence="2 3" key="1">
    <citation type="submission" date="2022-10" db="EMBL/GenBank/DDBJ databases">
        <title>Luteolibacter flavescens strain MCCC 1K03193, whole genome shotgun sequencing project.</title>
        <authorList>
            <person name="Zhao G."/>
            <person name="Shen L."/>
        </authorList>
    </citation>
    <scope>NUCLEOTIDE SEQUENCE [LARGE SCALE GENOMIC DNA]</scope>
    <source>
        <strain evidence="2 3">MCCC 1K03193</strain>
    </source>
</reference>
<keyword evidence="3" id="KW-1185">Reference proteome</keyword>
<name>A0ABT3FNQ9_9BACT</name>
<dbReference type="RefSeq" id="WP_264501167.1">
    <property type="nucleotide sequence ID" value="NZ_JAPDDS010000005.1"/>
</dbReference>
<accession>A0ABT3FNQ9</accession>
<feature type="region of interest" description="Disordered" evidence="1">
    <location>
        <begin position="332"/>
        <end position="393"/>
    </location>
</feature>
<evidence type="ECO:0000256" key="1">
    <source>
        <dbReference type="SAM" id="MobiDB-lite"/>
    </source>
</evidence>
<comment type="caution">
    <text evidence="2">The sequence shown here is derived from an EMBL/GenBank/DDBJ whole genome shotgun (WGS) entry which is preliminary data.</text>
</comment>
<feature type="compositionally biased region" description="Low complexity" evidence="1">
    <location>
        <begin position="332"/>
        <end position="345"/>
    </location>
</feature>
<dbReference type="Gene3D" id="1.25.40.10">
    <property type="entry name" value="Tetratricopeptide repeat domain"/>
    <property type="match status" value="1"/>
</dbReference>
<evidence type="ECO:0008006" key="4">
    <source>
        <dbReference type="Google" id="ProtNLM"/>
    </source>
</evidence>
<dbReference type="EMBL" id="JAPDDS010000005">
    <property type="protein sequence ID" value="MCW1885210.1"/>
    <property type="molecule type" value="Genomic_DNA"/>
</dbReference>
<dbReference type="Proteomes" id="UP001207930">
    <property type="component" value="Unassembled WGS sequence"/>
</dbReference>
<proteinExistence type="predicted"/>
<organism evidence="2 3">
    <name type="scientific">Luteolibacter flavescens</name>
    <dbReference type="NCBI Taxonomy" id="1859460"/>
    <lineage>
        <taxon>Bacteria</taxon>
        <taxon>Pseudomonadati</taxon>
        <taxon>Verrucomicrobiota</taxon>
        <taxon>Verrucomicrobiia</taxon>
        <taxon>Verrucomicrobiales</taxon>
        <taxon>Verrucomicrobiaceae</taxon>
        <taxon>Luteolibacter</taxon>
    </lineage>
</organism>
<protein>
    <recommendedName>
        <fullName evidence="4">Tetratricopeptide repeat protein</fullName>
    </recommendedName>
</protein>
<dbReference type="InterPro" id="IPR011990">
    <property type="entry name" value="TPR-like_helical_dom_sf"/>
</dbReference>
<evidence type="ECO:0000313" key="3">
    <source>
        <dbReference type="Proteomes" id="UP001207930"/>
    </source>
</evidence>